<evidence type="ECO:0000256" key="6">
    <source>
        <dbReference type="ARBA" id="ARBA00022832"/>
    </source>
</evidence>
<dbReference type="GO" id="GO:0005789">
    <property type="term" value="C:endoplasmic reticulum membrane"/>
    <property type="evidence" value="ECO:0007669"/>
    <property type="project" value="TreeGrafter"/>
</dbReference>
<keyword evidence="17" id="KW-1185">Reference proteome</keyword>
<evidence type="ECO:0000256" key="10">
    <source>
        <dbReference type="ARBA" id="ARBA00023098"/>
    </source>
</evidence>
<dbReference type="AlphaFoldDB" id="A0AA38GRI6"/>
<evidence type="ECO:0000256" key="1">
    <source>
        <dbReference type="ARBA" id="ARBA00004141"/>
    </source>
</evidence>
<keyword evidence="7 14" id="KW-1133">Transmembrane helix</keyword>
<dbReference type="PRINTS" id="PR00075">
    <property type="entry name" value="FACDDSATRASE"/>
</dbReference>
<reference evidence="16 17" key="1">
    <citation type="journal article" date="2021" name="Nat. Plants">
        <title>The Taxus genome provides insights into paclitaxel biosynthesis.</title>
        <authorList>
            <person name="Xiong X."/>
            <person name="Gou J."/>
            <person name="Liao Q."/>
            <person name="Li Y."/>
            <person name="Zhou Q."/>
            <person name="Bi G."/>
            <person name="Li C."/>
            <person name="Du R."/>
            <person name="Wang X."/>
            <person name="Sun T."/>
            <person name="Guo L."/>
            <person name="Liang H."/>
            <person name="Lu P."/>
            <person name="Wu Y."/>
            <person name="Zhang Z."/>
            <person name="Ro D.K."/>
            <person name="Shang Y."/>
            <person name="Huang S."/>
            <person name="Yan J."/>
        </authorList>
    </citation>
    <scope>NUCLEOTIDE SEQUENCE [LARGE SCALE GENOMIC DNA]</scope>
    <source>
        <strain evidence="16">Ta-2019</strain>
    </source>
</reference>
<keyword evidence="8 13" id="KW-0560">Oxidoreductase</keyword>
<comment type="similarity">
    <text evidence="3 13">Belongs to the fatty acid desaturase type 1 family.</text>
</comment>
<gene>
    <name evidence="16" type="ORF">KI387_000167</name>
</gene>
<dbReference type="InterPro" id="IPR005804">
    <property type="entry name" value="FA_desaturase_dom"/>
</dbReference>
<evidence type="ECO:0000256" key="12">
    <source>
        <dbReference type="ARBA" id="ARBA00023160"/>
    </source>
</evidence>
<keyword evidence="10" id="KW-0443">Lipid metabolism</keyword>
<feature type="transmembrane region" description="Helical" evidence="14">
    <location>
        <begin position="140"/>
        <end position="160"/>
    </location>
</feature>
<evidence type="ECO:0000256" key="11">
    <source>
        <dbReference type="ARBA" id="ARBA00023136"/>
    </source>
</evidence>
<dbReference type="Pfam" id="PF00487">
    <property type="entry name" value="FA_desaturase"/>
    <property type="match status" value="1"/>
</dbReference>
<keyword evidence="6" id="KW-0276">Fatty acid metabolism</keyword>
<evidence type="ECO:0000256" key="8">
    <source>
        <dbReference type="ARBA" id="ARBA00023002"/>
    </source>
</evidence>
<proteinExistence type="inferred from homology"/>
<feature type="transmembrane region" description="Helical" evidence="14">
    <location>
        <begin position="116"/>
        <end position="134"/>
    </location>
</feature>
<evidence type="ECO:0000256" key="4">
    <source>
        <dbReference type="ARBA" id="ARBA00022516"/>
    </source>
</evidence>
<comment type="cofactor">
    <cofactor evidence="13">
        <name>Fe(2+)</name>
        <dbReference type="ChEBI" id="CHEBI:29033"/>
    </cofactor>
</comment>
<keyword evidence="9" id="KW-0408">Iron</keyword>
<dbReference type="GO" id="GO:0016717">
    <property type="term" value="F:oxidoreductase activity, acting on paired donors, with oxidation of a pair of donors resulting in the reduction of molecular oxygen to two molecules of water"/>
    <property type="evidence" value="ECO:0007669"/>
    <property type="project" value="InterPro"/>
</dbReference>
<keyword evidence="5 13" id="KW-0812">Transmembrane</keyword>
<evidence type="ECO:0000259" key="15">
    <source>
        <dbReference type="Pfam" id="PF00487"/>
    </source>
</evidence>
<protein>
    <recommendedName>
        <fullName evidence="15">Fatty acid desaturase domain-containing protein</fullName>
    </recommendedName>
</protein>
<dbReference type="PANTHER" id="PTHR11351:SF31">
    <property type="entry name" value="DESATURASE 1, ISOFORM A-RELATED"/>
    <property type="match status" value="1"/>
</dbReference>
<evidence type="ECO:0000313" key="17">
    <source>
        <dbReference type="Proteomes" id="UP000824469"/>
    </source>
</evidence>
<evidence type="ECO:0000256" key="5">
    <source>
        <dbReference type="ARBA" id="ARBA00022692"/>
    </source>
</evidence>
<dbReference type="PANTHER" id="PTHR11351">
    <property type="entry name" value="ACYL-COA DESATURASE"/>
    <property type="match status" value="1"/>
</dbReference>
<evidence type="ECO:0000256" key="3">
    <source>
        <dbReference type="ARBA" id="ARBA00009295"/>
    </source>
</evidence>
<comment type="subcellular location">
    <subcellularLocation>
        <location evidence="1">Membrane</location>
        <topology evidence="1">Multi-pass membrane protein</topology>
    </subcellularLocation>
</comment>
<dbReference type="InterPro" id="IPR015876">
    <property type="entry name" value="Acyl-CoA_DS"/>
</dbReference>
<name>A0AA38GRI6_TAXCH</name>
<evidence type="ECO:0000256" key="7">
    <source>
        <dbReference type="ARBA" id="ARBA00022989"/>
    </source>
</evidence>
<dbReference type="OMA" id="SCGESWH"/>
<accession>A0AA38GRI6</accession>
<comment type="pathway">
    <text evidence="2">Lipid metabolism.</text>
</comment>
<dbReference type="GO" id="GO:0042761">
    <property type="term" value="P:very long-chain fatty acid biosynthetic process"/>
    <property type="evidence" value="ECO:0007669"/>
    <property type="project" value="TreeGrafter"/>
</dbReference>
<evidence type="ECO:0000256" key="13">
    <source>
        <dbReference type="RuleBase" id="RU000581"/>
    </source>
</evidence>
<evidence type="ECO:0000256" key="9">
    <source>
        <dbReference type="ARBA" id="ARBA00023004"/>
    </source>
</evidence>
<dbReference type="CDD" id="cd03505">
    <property type="entry name" value="Delta9-FADS-like"/>
    <property type="match status" value="1"/>
</dbReference>
<keyword evidence="12 13" id="KW-0275">Fatty acid biosynthesis</keyword>
<keyword evidence="4 13" id="KW-0444">Lipid biosynthesis</keyword>
<dbReference type="EMBL" id="JAHRHJ020000001">
    <property type="protein sequence ID" value="KAH9328059.1"/>
    <property type="molecule type" value="Genomic_DNA"/>
</dbReference>
<evidence type="ECO:0000313" key="16">
    <source>
        <dbReference type="EMBL" id="KAH9328059.1"/>
    </source>
</evidence>
<organism evidence="16 17">
    <name type="scientific">Taxus chinensis</name>
    <name type="common">Chinese yew</name>
    <name type="synonym">Taxus wallichiana var. chinensis</name>
    <dbReference type="NCBI Taxonomy" id="29808"/>
    <lineage>
        <taxon>Eukaryota</taxon>
        <taxon>Viridiplantae</taxon>
        <taxon>Streptophyta</taxon>
        <taxon>Embryophyta</taxon>
        <taxon>Tracheophyta</taxon>
        <taxon>Spermatophyta</taxon>
        <taxon>Pinopsida</taxon>
        <taxon>Pinidae</taxon>
        <taxon>Conifers II</taxon>
        <taxon>Cupressales</taxon>
        <taxon>Taxaceae</taxon>
        <taxon>Taxus</taxon>
    </lineage>
</organism>
<sequence length="381" mass="43779">MAALALTSVPARAGGNGFHNILEAKGLKIRHVNVNASRFCCRIPHELQLNCQRQPVRDKASYSYPWRRTHTNTKGNTTVVFASAGDQDRIQLSDVAVKKTRLLSFVLDRKWSSADIATAMVVFGMHALCLLAPFTFTWKAFGVFVMLYVATGLLGITLSYHRNLSHRSFNLPKWLEYIFAYCGAQAMQGDPLDWVSTHRYHHQFCDSVKDPHSPNEGFWFSHMSWMFDENSMLARIGARNNVSDLEKQPFYRILRSTYIIHPIAMGLFLYALGGLPFVVWGMAVRVVWVYHITWLVNSACHVWGYQSWNTGDLSRNNWWVAALAFGEGWHNNHHAFEFSARHGLEWWQLDITWYIIRILEAVGLAKDVRLPSEQHKARMSF</sequence>
<dbReference type="Proteomes" id="UP000824469">
    <property type="component" value="Unassembled WGS sequence"/>
</dbReference>
<comment type="domain">
    <text evidence="13">The histidine box domains are involved in binding the catalytic metal ions.</text>
</comment>
<feature type="transmembrane region" description="Helical" evidence="14">
    <location>
        <begin position="258"/>
        <end position="282"/>
    </location>
</feature>
<evidence type="ECO:0000256" key="2">
    <source>
        <dbReference type="ARBA" id="ARBA00005189"/>
    </source>
</evidence>
<comment type="caution">
    <text evidence="16">The sequence shown here is derived from an EMBL/GenBank/DDBJ whole genome shotgun (WGS) entry which is preliminary data.</text>
</comment>
<feature type="domain" description="Fatty acid desaturase" evidence="15">
    <location>
        <begin position="138"/>
        <end position="357"/>
    </location>
</feature>
<keyword evidence="11 14" id="KW-0472">Membrane</keyword>
<evidence type="ECO:0000256" key="14">
    <source>
        <dbReference type="SAM" id="Phobius"/>
    </source>
</evidence>